<evidence type="ECO:0000259" key="1">
    <source>
        <dbReference type="Pfam" id="PF10047"/>
    </source>
</evidence>
<dbReference type="Proteomes" id="UP001359308">
    <property type="component" value="Chromosome"/>
</dbReference>
<evidence type="ECO:0000313" key="3">
    <source>
        <dbReference type="Proteomes" id="UP001359308"/>
    </source>
</evidence>
<dbReference type="RefSeq" id="WP_198323238.1">
    <property type="nucleotide sequence ID" value="NZ_CP104311.1"/>
</dbReference>
<accession>A0ABZ2F8V7</accession>
<proteinExistence type="predicted"/>
<keyword evidence="3" id="KW-1185">Reference proteome</keyword>
<dbReference type="Pfam" id="PF10047">
    <property type="entry name" value="DUF2281"/>
    <property type="match status" value="1"/>
</dbReference>
<reference evidence="2 3" key="1">
    <citation type="submission" date="2022-09" db="EMBL/GenBank/DDBJ databases">
        <authorList>
            <person name="Giprobiosintez L."/>
        </authorList>
    </citation>
    <scope>NUCLEOTIDE SEQUENCE [LARGE SCALE GENOMIC DNA]</scope>
    <source>
        <strain evidence="3">VKPM-B-12549 (GBS-15)</strain>
    </source>
</reference>
<sequence>MTLAETIYRRTLNLPEHAAREVLDFVEFLEVRYGVSGNAPLPSDTENWLERVWGTCPEFPERPAQPPLDEVEVL</sequence>
<protein>
    <submittedName>
        <fullName evidence="2">DUF2281 domain-containing protein</fullName>
    </submittedName>
</protein>
<evidence type="ECO:0000313" key="2">
    <source>
        <dbReference type="EMBL" id="WWF03204.1"/>
    </source>
</evidence>
<dbReference type="InterPro" id="IPR018739">
    <property type="entry name" value="DUF2281"/>
</dbReference>
<gene>
    <name evidence="2" type="ORF">N4J17_06185</name>
</gene>
<organism evidence="2 3">
    <name type="scientific">Methylococcus capsulatus</name>
    <dbReference type="NCBI Taxonomy" id="414"/>
    <lineage>
        <taxon>Bacteria</taxon>
        <taxon>Pseudomonadati</taxon>
        <taxon>Pseudomonadota</taxon>
        <taxon>Gammaproteobacteria</taxon>
        <taxon>Methylococcales</taxon>
        <taxon>Methylococcaceae</taxon>
        <taxon>Methylococcus</taxon>
    </lineage>
</organism>
<name>A0ABZ2F8V7_METCP</name>
<dbReference type="EMBL" id="CP104311">
    <property type="protein sequence ID" value="WWF03204.1"/>
    <property type="molecule type" value="Genomic_DNA"/>
</dbReference>
<feature type="domain" description="DUF2281" evidence="1">
    <location>
        <begin position="7"/>
        <end position="36"/>
    </location>
</feature>